<evidence type="ECO:0000259" key="10">
    <source>
        <dbReference type="Pfam" id="PF00720"/>
    </source>
</evidence>
<keyword evidence="4 8" id="KW-0964">Secreted</keyword>
<dbReference type="InterPro" id="IPR036819">
    <property type="entry name" value="Subtilisin_inhibitor-like_sf"/>
</dbReference>
<dbReference type="HAMAP" id="MF_00778">
    <property type="entry name" value="SSI"/>
    <property type="match status" value="1"/>
</dbReference>
<feature type="disulfide bond" evidence="8">
    <location>
        <begin position="66"/>
        <end position="81"/>
    </location>
</feature>
<dbReference type="RefSeq" id="WP_318105930.1">
    <property type="nucleotide sequence ID" value="NZ_CP137573.1"/>
</dbReference>
<feature type="chain" id="PRO_5044928778" description="Probable subtilase-type protease inhibitor" evidence="8">
    <location>
        <begin position="33"/>
        <end position="147"/>
    </location>
</feature>
<evidence type="ECO:0000256" key="8">
    <source>
        <dbReference type="HAMAP-Rule" id="MF_00778"/>
    </source>
</evidence>
<dbReference type="InterPro" id="IPR023549">
    <property type="entry name" value="Subtilisin_inhibitor"/>
</dbReference>
<evidence type="ECO:0000256" key="7">
    <source>
        <dbReference type="ARBA" id="ARBA00023157"/>
    </source>
</evidence>
<evidence type="ECO:0000313" key="12">
    <source>
        <dbReference type="Proteomes" id="UP001301731"/>
    </source>
</evidence>
<feature type="disulfide bond" evidence="8">
    <location>
        <begin position="103"/>
        <end position="133"/>
    </location>
</feature>
<proteinExistence type="inferred from homology"/>
<dbReference type="EMBL" id="CP137573">
    <property type="protein sequence ID" value="WOX23749.1"/>
    <property type="molecule type" value="Genomic_DNA"/>
</dbReference>
<comment type="subcellular location">
    <subcellularLocation>
        <location evidence="1 8">Secreted</location>
    </subcellularLocation>
</comment>
<evidence type="ECO:0000313" key="11">
    <source>
        <dbReference type="EMBL" id="WOX23749.1"/>
    </source>
</evidence>
<dbReference type="Gene3D" id="3.30.350.10">
    <property type="entry name" value="Subtilisin inhibitor-like"/>
    <property type="match status" value="1"/>
</dbReference>
<organism evidence="11 12">
    <name type="scientific">Streptomyces solicathayae</name>
    <dbReference type="NCBI Taxonomy" id="3081768"/>
    <lineage>
        <taxon>Bacteria</taxon>
        <taxon>Bacillati</taxon>
        <taxon>Actinomycetota</taxon>
        <taxon>Actinomycetes</taxon>
        <taxon>Kitasatosporales</taxon>
        <taxon>Streptomycetaceae</taxon>
        <taxon>Streptomyces</taxon>
    </lineage>
</organism>
<keyword evidence="12" id="KW-1185">Reference proteome</keyword>
<name>A0ABZ0LWD1_9ACTN</name>
<feature type="site" description="Reactive bond" evidence="8">
    <location>
        <begin position="105"/>
        <end position="106"/>
    </location>
</feature>
<dbReference type="GO" id="GO:0030414">
    <property type="term" value="F:peptidase inhibitor activity"/>
    <property type="evidence" value="ECO:0007669"/>
    <property type="project" value="UniProtKB-KW"/>
</dbReference>
<keyword evidence="8" id="KW-0732">Signal</keyword>
<protein>
    <recommendedName>
        <fullName evidence="8">Probable subtilase-type protease inhibitor</fullName>
    </recommendedName>
</protein>
<dbReference type="PRINTS" id="PR00294">
    <property type="entry name" value="SSBTLNINHBTR"/>
</dbReference>
<evidence type="ECO:0000256" key="3">
    <source>
        <dbReference type="ARBA" id="ARBA00011738"/>
    </source>
</evidence>
<dbReference type="Pfam" id="PF00720">
    <property type="entry name" value="SSI"/>
    <property type="match status" value="1"/>
</dbReference>
<dbReference type="InterPro" id="IPR000691">
    <property type="entry name" value="Prot_inh_I16_SSI"/>
</dbReference>
<reference evidence="11 12" key="1">
    <citation type="submission" date="2023-10" db="EMBL/GenBank/DDBJ databases">
        <title>The genome sequence of Streptomyces sp. HUAS YS2.</title>
        <authorList>
            <person name="Mo P."/>
        </authorList>
    </citation>
    <scope>NUCLEOTIDE SEQUENCE [LARGE SCALE GENOMIC DNA]</scope>
    <source>
        <strain evidence="11 12">HUAS YS2</strain>
    </source>
</reference>
<keyword evidence="6 8" id="KW-0722">Serine protease inhibitor</keyword>
<evidence type="ECO:0000256" key="2">
    <source>
        <dbReference type="ARBA" id="ARBA00010472"/>
    </source>
</evidence>
<feature type="domain" description="Subtilisin inhibitor" evidence="10">
    <location>
        <begin position="40"/>
        <end position="131"/>
    </location>
</feature>
<evidence type="ECO:0000256" key="5">
    <source>
        <dbReference type="ARBA" id="ARBA00022690"/>
    </source>
</evidence>
<dbReference type="SUPFAM" id="SSF55399">
    <property type="entry name" value="Subtilisin inhibitor"/>
    <property type="match status" value="1"/>
</dbReference>
<dbReference type="InterPro" id="IPR020054">
    <property type="entry name" value="Prot_inh_SSI_I16_CS"/>
</dbReference>
<keyword evidence="5 8" id="KW-0646">Protease inhibitor</keyword>
<keyword evidence="7 8" id="KW-1015">Disulfide bond</keyword>
<dbReference type="Proteomes" id="UP001301731">
    <property type="component" value="Chromosome"/>
</dbReference>
<comment type="subunit">
    <text evidence="3 8">Homodimer.</text>
</comment>
<evidence type="ECO:0000256" key="4">
    <source>
        <dbReference type="ARBA" id="ARBA00022525"/>
    </source>
</evidence>
<sequence length="147" mass="14937" precursor="true">MRYVSRSFALTALATATGLALLGTATSGIAQAATSGLYPPSSLVLTIGAGETAETATVLRAVTLTCAPTHGGSHPAAASACAELSAVGGNFTDLTADAPTRSCTRQWAPVTITGDGVWQGRRVSWQATYANPCELRSAMTDGPVFAF</sequence>
<gene>
    <name evidence="8" type="primary">sti</name>
    <name evidence="11" type="ORF">R2D22_21115</name>
</gene>
<evidence type="ECO:0000256" key="1">
    <source>
        <dbReference type="ARBA" id="ARBA00004613"/>
    </source>
</evidence>
<comment type="function">
    <text evidence="8">Strong inhibitor of bacterial serine proteases such as subtilisin.</text>
</comment>
<evidence type="ECO:0000256" key="9">
    <source>
        <dbReference type="RuleBase" id="RU003471"/>
    </source>
</evidence>
<feature type="signal peptide" evidence="8">
    <location>
        <begin position="1"/>
        <end position="32"/>
    </location>
</feature>
<dbReference type="PROSITE" id="PS00999">
    <property type="entry name" value="SSI"/>
    <property type="match status" value="1"/>
</dbReference>
<evidence type="ECO:0000256" key="6">
    <source>
        <dbReference type="ARBA" id="ARBA00022900"/>
    </source>
</evidence>
<accession>A0ABZ0LWD1</accession>
<comment type="similarity">
    <text evidence="2 8 9">Belongs to the protease inhibitor I16 (SSI) family.</text>
</comment>